<dbReference type="Pfam" id="PF01061">
    <property type="entry name" value="ABC2_membrane"/>
    <property type="match status" value="2"/>
</dbReference>
<dbReference type="InterPro" id="IPR027417">
    <property type="entry name" value="P-loop_NTPase"/>
</dbReference>
<feature type="transmembrane region" description="Helical" evidence="10">
    <location>
        <begin position="699"/>
        <end position="720"/>
    </location>
</feature>
<reference evidence="13" key="1">
    <citation type="submission" date="2016-03" db="EMBL/GenBank/DDBJ databases">
        <authorList>
            <person name="Guldener U."/>
        </authorList>
    </citation>
    <scope>NUCLEOTIDE SEQUENCE [LARGE SCALE GENOMIC DNA]</scope>
    <source>
        <strain evidence="13">04CH-RAC-A.6.1</strain>
    </source>
</reference>
<dbReference type="SMART" id="SM00382">
    <property type="entry name" value="AAA"/>
    <property type="match status" value="2"/>
</dbReference>
<dbReference type="PROSITE" id="PS50893">
    <property type="entry name" value="ABC_TRANSPORTER_2"/>
    <property type="match status" value="2"/>
</dbReference>
<dbReference type="Pfam" id="PF00005">
    <property type="entry name" value="ABC_tran"/>
    <property type="match status" value="2"/>
</dbReference>
<dbReference type="GO" id="GO:0016887">
    <property type="term" value="F:ATP hydrolysis activity"/>
    <property type="evidence" value="ECO:0007669"/>
    <property type="project" value="InterPro"/>
</dbReference>
<evidence type="ECO:0000256" key="1">
    <source>
        <dbReference type="ARBA" id="ARBA00004141"/>
    </source>
</evidence>
<comment type="similarity">
    <text evidence="2">Belongs to the ABC transporter superfamily. ABCG family. PDR (TC 3.A.1.205) subfamily.</text>
</comment>
<protein>
    <submittedName>
        <fullName evidence="12">Probable multidrug resistance protein CDR1</fullName>
    </submittedName>
</protein>
<keyword evidence="6" id="KW-0067">ATP-binding</keyword>
<proteinExistence type="inferred from homology"/>
<dbReference type="OrthoDB" id="245989at2759"/>
<feature type="compositionally biased region" description="Basic and acidic residues" evidence="9">
    <location>
        <begin position="1442"/>
        <end position="1452"/>
    </location>
</feature>
<evidence type="ECO:0000256" key="9">
    <source>
        <dbReference type="SAM" id="MobiDB-lite"/>
    </source>
</evidence>
<dbReference type="SUPFAM" id="SSF52540">
    <property type="entry name" value="P-loop containing nucleoside triphosphate hydrolases"/>
    <property type="match status" value="2"/>
</dbReference>
<keyword evidence="3" id="KW-0813">Transport</keyword>
<keyword evidence="4 10" id="KW-0812">Transmembrane</keyword>
<feature type="compositionally biased region" description="Basic residues" evidence="9">
    <location>
        <begin position="1464"/>
        <end position="1477"/>
    </location>
</feature>
<evidence type="ECO:0000256" key="2">
    <source>
        <dbReference type="ARBA" id="ARBA00006012"/>
    </source>
</evidence>
<comment type="subcellular location">
    <subcellularLocation>
        <location evidence="1">Membrane</location>
        <topology evidence="1">Multi-pass membrane protein</topology>
    </subcellularLocation>
</comment>
<feature type="transmembrane region" description="Helical" evidence="10">
    <location>
        <begin position="1267"/>
        <end position="1285"/>
    </location>
</feature>
<dbReference type="InterPro" id="IPR010929">
    <property type="entry name" value="PDR_CDR_ABC"/>
</dbReference>
<dbReference type="CDD" id="cd03232">
    <property type="entry name" value="ABCG_PDR_domain2"/>
    <property type="match status" value="1"/>
</dbReference>
<evidence type="ECO:0000256" key="6">
    <source>
        <dbReference type="ARBA" id="ARBA00022840"/>
    </source>
</evidence>
<dbReference type="InterPro" id="IPR034001">
    <property type="entry name" value="ABCG_PDR_1"/>
</dbReference>
<evidence type="ECO:0000313" key="12">
    <source>
        <dbReference type="EMBL" id="CZS97839.1"/>
    </source>
</evidence>
<dbReference type="InterPro" id="IPR013525">
    <property type="entry name" value="ABC2_TM"/>
</dbReference>
<gene>
    <name evidence="12" type="ORF">RAG0_06734</name>
</gene>
<dbReference type="EMBL" id="FJUX01000033">
    <property type="protein sequence ID" value="CZS97839.1"/>
    <property type="molecule type" value="Genomic_DNA"/>
</dbReference>
<dbReference type="CDD" id="cd03233">
    <property type="entry name" value="ABCG_PDR_domain1"/>
    <property type="match status" value="1"/>
</dbReference>
<feature type="transmembrane region" description="Helical" evidence="10">
    <location>
        <begin position="1147"/>
        <end position="1166"/>
    </location>
</feature>
<dbReference type="InterPro" id="IPR017871">
    <property type="entry name" value="ABC_transporter-like_CS"/>
</dbReference>
<keyword evidence="5" id="KW-0547">Nucleotide-binding</keyword>
<feature type="domain" description="ABC transporter" evidence="11">
    <location>
        <begin position="777"/>
        <end position="1020"/>
    </location>
</feature>
<evidence type="ECO:0000256" key="5">
    <source>
        <dbReference type="ARBA" id="ARBA00022741"/>
    </source>
</evidence>
<feature type="region of interest" description="Disordered" evidence="9">
    <location>
        <begin position="1"/>
        <end position="27"/>
    </location>
</feature>
<feature type="transmembrane region" description="Helical" evidence="10">
    <location>
        <begin position="486"/>
        <end position="507"/>
    </location>
</feature>
<keyword evidence="13" id="KW-1185">Reference proteome</keyword>
<feature type="transmembrane region" description="Helical" evidence="10">
    <location>
        <begin position="1388"/>
        <end position="1408"/>
    </location>
</feature>
<feature type="transmembrane region" description="Helical" evidence="10">
    <location>
        <begin position="1115"/>
        <end position="1135"/>
    </location>
</feature>
<evidence type="ECO:0000313" key="13">
    <source>
        <dbReference type="Proteomes" id="UP000178912"/>
    </source>
</evidence>
<feature type="region of interest" description="Disordered" evidence="9">
    <location>
        <begin position="1438"/>
        <end position="1477"/>
    </location>
</feature>
<evidence type="ECO:0000256" key="8">
    <source>
        <dbReference type="ARBA" id="ARBA00023136"/>
    </source>
</evidence>
<dbReference type="Proteomes" id="UP000178912">
    <property type="component" value="Unassembled WGS sequence"/>
</dbReference>
<evidence type="ECO:0000256" key="7">
    <source>
        <dbReference type="ARBA" id="ARBA00022989"/>
    </source>
</evidence>
<dbReference type="InterPro" id="IPR029481">
    <property type="entry name" value="ABC_trans_N"/>
</dbReference>
<feature type="transmembrane region" description="Helical" evidence="10">
    <location>
        <begin position="454"/>
        <end position="474"/>
    </location>
</feature>
<dbReference type="InterPro" id="IPR003593">
    <property type="entry name" value="AAA+_ATPase"/>
</dbReference>
<evidence type="ECO:0000256" key="10">
    <source>
        <dbReference type="SAM" id="Phobius"/>
    </source>
</evidence>
<keyword evidence="7 10" id="KW-1133">Transmembrane helix</keyword>
<dbReference type="FunFam" id="3.40.50.300:FF:000054">
    <property type="entry name" value="ABC multidrug transporter atrF"/>
    <property type="match status" value="1"/>
</dbReference>
<dbReference type="InterPro" id="IPR034003">
    <property type="entry name" value="ABCG_PDR_2"/>
</dbReference>
<feature type="compositionally biased region" description="Polar residues" evidence="9">
    <location>
        <begin position="1"/>
        <end position="14"/>
    </location>
</feature>
<feature type="transmembrane region" description="Helical" evidence="10">
    <location>
        <begin position="1228"/>
        <end position="1247"/>
    </location>
</feature>
<keyword evidence="8 10" id="KW-0472">Membrane</keyword>
<sequence length="1477" mass="163983">MPSIPSVNSDQGGFQNPFLGVPPDSPLDPHSPNFSAQAWFSNLAGFISKDPSNLLHRSAGVSFTDLNVSGFGSPTDYQKSVGNVLFGIVSLYRRMGGEKKQQINILRDFDGLVESGEMLLVLGRPGSGCSTLLKTISGDTHGLFVNPGSKINYQGIPARQMHTQFRGEAIYMAEKDVHFPQLTVGETLLFAAKARAPRDGTFPGVTKEGFAEHMRDVIMATYGLMHTINTNVGNTLLPGVSGGERKRVSIAEAALCGSPLQCWDNSTRGLDSANALGFCRTIKLSTELTGATALISLYQGSQDAYEVFDKVTVLYEGRQIYFGLCNEAKGYFTEMGFDCAPRQTTADFLTSLTSPAERLIRPGHEIRVPRTSEEFALAWNNSNEYARLMREIATYNQQYPLGGPSVASFTASRRAQQAVHQRVRSPYTLSLYQQVTICVERGFQRLRGDASVTISRIVANGVLALVVGSMFYNLSQTTSSFYGRSVLIFLAILLNAFASALEILILYDQRPMVEKHDRYGLYHPFAEAVASSICDLPFKIGNSISFNLVLYFMANLRREPSAFFTFLLFSFSITVSLSMVFRSIGASSRSLVQSLFPSSILILALMSYTGFVVPIRNMHPWFRWINYIDPISYAFESLMINEFSGRDFECGAYVPAGLQYANLGSTNHVCAVVGAVPGSNLVSGTEYIRLTFNYVPSHLWRNFGIIIALTIFFTATYMVASEVVTAKKSTGEILLFQRGQQYQRDLRSDIEKPAQKAVSESAPSRPVSGLQKQTSTFQWRDVCFDIKIRKEDRRILNHVDGWVKPGTLTALMGPSGAGKTSLLDVLATRNNFGVVSGEALVDGHPRDISFQRKTGYAQQADIHLETMSVREALRFNAVLCQSSSLDRNEKLAYVEEVIQLLDMENYADAIIGVPGEGLNIEQRKKLTIAVELAARPQLLLFLDEPSSGLDSQTSWAVLDLLEKLNSHGQAILCTIHQPSAMLFQRFDRLLFLAPEGKPVYFGAIGYNSSIVVSYFERNGARPCPIAANPAEWIMEIIGCTPGSHSEIDWSDIWRSSPEYAQLHRELDRMEQGLAQGAIQKVALDDDYKEFAAVFSVQLWECIKRVNQQYWRTPSYIYSKTAMCVGTALFLGFTFYKADKSLQGLQNQVFSIFMLLTQSSNLVPQMLPNFVVQRSLYEARERPAKTYSWQVFMLSNILVELPWMTLMAIFIFVGWYYPIGLYRNAELNGTGAGSAGTVLLFMWVYMIFTSTFGHMVQAGVDLAEMGGNYANLLFMLSLIFCGVLIGPDELPGFWIFMYRVSPFTYLVSGILSTSLTNVPAQCSPFEFLHLEPTSCQTCGSYLSDYIQTAGGDVANPDATSDCAFCPLANTDAFLKLVHSEYSERWRNFGILWIYVLVNIIGALFFYWLARVPKKCKRGQVKAGKVAVATSTSLTATEQAAASIEKKTEEKRPDTTLIPSESNKPTRGRSRVVKSKITN</sequence>
<dbReference type="Pfam" id="PF14510">
    <property type="entry name" value="ABC_trans_N"/>
    <property type="match status" value="1"/>
</dbReference>
<accession>A0A1E1KII3</accession>
<feature type="transmembrane region" description="Helical" evidence="10">
    <location>
        <begin position="596"/>
        <end position="615"/>
    </location>
</feature>
<dbReference type="PANTHER" id="PTHR19241">
    <property type="entry name" value="ATP-BINDING CASSETTE TRANSPORTER"/>
    <property type="match status" value="1"/>
</dbReference>
<dbReference type="GO" id="GO:0016020">
    <property type="term" value="C:membrane"/>
    <property type="evidence" value="ECO:0007669"/>
    <property type="project" value="UniProtKB-SubCell"/>
</dbReference>
<organism evidence="12 13">
    <name type="scientific">Rhynchosporium agropyri</name>
    <dbReference type="NCBI Taxonomy" id="914238"/>
    <lineage>
        <taxon>Eukaryota</taxon>
        <taxon>Fungi</taxon>
        <taxon>Dikarya</taxon>
        <taxon>Ascomycota</taxon>
        <taxon>Pezizomycotina</taxon>
        <taxon>Leotiomycetes</taxon>
        <taxon>Helotiales</taxon>
        <taxon>Ploettnerulaceae</taxon>
        <taxon>Rhynchosporium</taxon>
    </lineage>
</organism>
<name>A0A1E1KII3_9HELO</name>
<dbReference type="Gene3D" id="3.40.50.300">
    <property type="entry name" value="P-loop containing nucleotide triphosphate hydrolases"/>
    <property type="match status" value="2"/>
</dbReference>
<dbReference type="InterPro" id="IPR003439">
    <property type="entry name" value="ABC_transporter-like_ATP-bd"/>
</dbReference>
<feature type="transmembrane region" description="Helical" evidence="10">
    <location>
        <begin position="1186"/>
        <end position="1216"/>
    </location>
</feature>
<feature type="domain" description="ABC transporter" evidence="11">
    <location>
        <begin position="86"/>
        <end position="341"/>
    </location>
</feature>
<evidence type="ECO:0000256" key="4">
    <source>
        <dbReference type="ARBA" id="ARBA00022692"/>
    </source>
</evidence>
<evidence type="ECO:0000259" key="11">
    <source>
        <dbReference type="PROSITE" id="PS50893"/>
    </source>
</evidence>
<evidence type="ECO:0000256" key="3">
    <source>
        <dbReference type="ARBA" id="ARBA00022448"/>
    </source>
</evidence>
<dbReference type="GO" id="GO:0005524">
    <property type="term" value="F:ATP binding"/>
    <property type="evidence" value="ECO:0007669"/>
    <property type="project" value="UniProtKB-KW"/>
</dbReference>
<feature type="transmembrane region" description="Helical" evidence="10">
    <location>
        <begin position="562"/>
        <end position="584"/>
    </location>
</feature>
<dbReference type="GO" id="GO:0140359">
    <property type="term" value="F:ABC-type transporter activity"/>
    <property type="evidence" value="ECO:0007669"/>
    <property type="project" value="InterPro"/>
</dbReference>
<dbReference type="Pfam" id="PF06422">
    <property type="entry name" value="PDR_CDR"/>
    <property type="match status" value="1"/>
</dbReference>
<dbReference type="PROSITE" id="PS00211">
    <property type="entry name" value="ABC_TRANSPORTER_1"/>
    <property type="match status" value="1"/>
</dbReference>